<dbReference type="PANTHER" id="PTHR32063">
    <property type="match status" value="1"/>
</dbReference>
<dbReference type="Gene3D" id="3.30.2090.10">
    <property type="entry name" value="Multidrug efflux transporter AcrB TolC docking domain, DN and DC subdomains"/>
    <property type="match status" value="2"/>
</dbReference>
<protein>
    <submittedName>
        <fullName evidence="2">Multidrug efflux pump subunit AcrB</fullName>
    </submittedName>
</protein>
<dbReference type="PANTHER" id="PTHR32063:SF33">
    <property type="entry name" value="RND SUPERFAMILY EFFLUX PUMP PERMEASE COMPONENT"/>
    <property type="match status" value="1"/>
</dbReference>
<proteinExistence type="predicted"/>
<dbReference type="SUPFAM" id="SSF82714">
    <property type="entry name" value="Multidrug efflux transporter AcrB TolC docking domain, DN and DC subdomains"/>
    <property type="match status" value="2"/>
</dbReference>
<keyword evidence="1" id="KW-0812">Transmembrane</keyword>
<dbReference type="Gene3D" id="3.30.70.1440">
    <property type="entry name" value="Multidrug efflux transporter AcrB pore domain"/>
    <property type="match status" value="1"/>
</dbReference>
<dbReference type="Pfam" id="PF00873">
    <property type="entry name" value="ACR_tran"/>
    <property type="match status" value="1"/>
</dbReference>
<dbReference type="RefSeq" id="WP_133560434.1">
    <property type="nucleotide sequence ID" value="NZ_JAJGNH010000001.1"/>
</dbReference>
<sequence>MNPEQARGIIPWFANNPVAANLLLVLIIALGVINMNDINREAFPSQEPDEVTVSISYDSGSAQATEEGVAIPMEQALEDVLGIDTLTISSTSSKASAEIEMQAGYDIDELLQDVKDSLDQVTSFPDEADPPVVAKETRQEHAIMIQLFGDTDRRSLQALSKDLESDLLEKSNINSVSISGWLDPTIMIEVDKDKLEAYGLTLDDITSAINSESSPSQVATLRNEDIYLHVRASEQAYVKQDFAQIPIRTTSTGAVLTLGDLANIIDGFDDDDFTLSRFNGRSSLAVQVITTGQDDISKSAEAAKEVVKEWQESGRLPQGVEIETWYDRSESINDRLSLMVKNAITGIVLVFIMLAIFLNLTVAFWVAMGLPFIFFGTMFVMGLDSVGLTLNMFTTFGFIMALGIVVDDAVVIGESVYSVRSKEGDTLANTIKGTLRVAIPTLFGVFTTVAAFWALSNIDGRLGHQYAQFAAVVTICLVLSVIESKLILPAHLAHLNTQRKARKNWLARGWGAIQHSADFALQWFNNRIYAGTIRYAIQHRYAVIVAFIVLFLLVVSMPLTGAIRISFFPNIPGDTIRASLSMHSDVSYGQTHKALTLLEETARATDKKLLNGSDAQGIEHLQVTASGDQSGSLRIELASSAPYSANDFAQTWQRLAGTPEGVSSLRIRSARESIDALRVELRGSDNTVLDGAMDTFISKLGAVSAVRGIELSNSSTESRLVLKLNDQGRALGLSTNELASQIKGNFDGEVVQKYQRDNAEIEVRIGYPDSQQESPANILNTLITLTDGTRVPLSSVALLTQEDAQTRITRIDGKRSVYLSAEVDKDQMSSTEVVEYLKSAIEPEMNKRFPSVDLYYSGEAEEREETESSMIKMFAIAMLVIYGLLAIPLKSYSQPVIIMMAIPFGIVGALLGHWFNGIALGIFSLNGIIALSGVVVNDSLLLTSRFNELRQETKHLHKAISEACQSRLRAVLLTSITTFAGLIPILWETSRQAQVMVPAAVSLAYGILFATLITLILIPVLLMVQEDIKYLVKRVKAYVNDDNTELVSKTLD</sequence>
<feature type="transmembrane region" description="Helical" evidence="1">
    <location>
        <begin position="968"/>
        <end position="987"/>
    </location>
</feature>
<feature type="transmembrane region" description="Helical" evidence="1">
    <location>
        <begin position="467"/>
        <end position="493"/>
    </location>
</feature>
<evidence type="ECO:0000256" key="1">
    <source>
        <dbReference type="SAM" id="Phobius"/>
    </source>
</evidence>
<feature type="transmembrane region" description="Helical" evidence="1">
    <location>
        <begin position="433"/>
        <end position="455"/>
    </location>
</feature>
<dbReference type="GO" id="GO:0042910">
    <property type="term" value="F:xenobiotic transmembrane transporter activity"/>
    <property type="evidence" value="ECO:0007669"/>
    <property type="project" value="TreeGrafter"/>
</dbReference>
<feature type="transmembrane region" description="Helical" evidence="1">
    <location>
        <begin position="927"/>
        <end position="947"/>
    </location>
</feature>
<dbReference type="OrthoDB" id="5287122at2"/>
<name>A0A4R6XF97_9GAMM</name>
<dbReference type="PRINTS" id="PR00702">
    <property type="entry name" value="ACRIFLAVINRP"/>
</dbReference>
<dbReference type="Gene3D" id="3.30.70.1430">
    <property type="entry name" value="Multidrug efflux transporter AcrB pore domain"/>
    <property type="match status" value="2"/>
</dbReference>
<dbReference type="Proteomes" id="UP000295729">
    <property type="component" value="Unassembled WGS sequence"/>
</dbReference>
<evidence type="ECO:0000313" key="3">
    <source>
        <dbReference type="Proteomes" id="UP000295729"/>
    </source>
</evidence>
<feature type="transmembrane region" description="Helical" evidence="1">
    <location>
        <begin position="388"/>
        <end position="412"/>
    </location>
</feature>
<dbReference type="Gene3D" id="3.30.70.1320">
    <property type="entry name" value="Multidrug efflux transporter AcrB pore domain like"/>
    <property type="match status" value="1"/>
</dbReference>
<keyword evidence="3" id="KW-1185">Reference proteome</keyword>
<dbReference type="Gene3D" id="1.20.1640.10">
    <property type="entry name" value="Multidrug efflux transporter AcrB transmembrane domain"/>
    <property type="match status" value="2"/>
</dbReference>
<comment type="caution">
    <text evidence="2">The sequence shown here is derived from an EMBL/GenBank/DDBJ whole genome shotgun (WGS) entry which is preliminary data.</text>
</comment>
<feature type="transmembrane region" description="Helical" evidence="1">
    <location>
        <begin position="870"/>
        <end position="889"/>
    </location>
</feature>
<dbReference type="SUPFAM" id="SSF82693">
    <property type="entry name" value="Multidrug efflux transporter AcrB pore domain, PN1, PN2, PC1 and PC2 subdomains"/>
    <property type="match status" value="2"/>
</dbReference>
<feature type="transmembrane region" description="Helical" evidence="1">
    <location>
        <begin position="541"/>
        <end position="563"/>
    </location>
</feature>
<feature type="transmembrane region" description="Helical" evidence="1">
    <location>
        <begin position="12"/>
        <end position="33"/>
    </location>
</feature>
<dbReference type="SUPFAM" id="SSF82866">
    <property type="entry name" value="Multidrug efflux transporter AcrB transmembrane domain"/>
    <property type="match status" value="2"/>
</dbReference>
<dbReference type="InterPro" id="IPR027463">
    <property type="entry name" value="AcrB_DN_DC_subdom"/>
</dbReference>
<organism evidence="2 3">
    <name type="scientific">Marinomonas communis</name>
    <dbReference type="NCBI Taxonomy" id="28254"/>
    <lineage>
        <taxon>Bacteria</taxon>
        <taxon>Pseudomonadati</taxon>
        <taxon>Pseudomonadota</taxon>
        <taxon>Gammaproteobacteria</taxon>
        <taxon>Oceanospirillales</taxon>
        <taxon>Oceanospirillaceae</taxon>
        <taxon>Marinomonas</taxon>
    </lineage>
</organism>
<dbReference type="InterPro" id="IPR001036">
    <property type="entry name" value="Acrflvin-R"/>
</dbReference>
<reference evidence="2 3" key="1">
    <citation type="submission" date="2019-03" db="EMBL/GenBank/DDBJ databases">
        <title>Genomic Encyclopedia of Type Strains, Phase IV (KMG-IV): sequencing the most valuable type-strain genomes for metagenomic binning, comparative biology and taxonomic classification.</title>
        <authorList>
            <person name="Goeker M."/>
        </authorList>
    </citation>
    <scope>NUCLEOTIDE SEQUENCE [LARGE SCALE GENOMIC DNA]</scope>
    <source>
        <strain evidence="2 3">DSM 5604</strain>
    </source>
</reference>
<keyword evidence="1" id="KW-0472">Membrane</keyword>
<feature type="transmembrane region" description="Helical" evidence="1">
    <location>
        <begin position="896"/>
        <end position="915"/>
    </location>
</feature>
<dbReference type="GO" id="GO:0005886">
    <property type="term" value="C:plasma membrane"/>
    <property type="evidence" value="ECO:0007669"/>
    <property type="project" value="TreeGrafter"/>
</dbReference>
<gene>
    <name evidence="2" type="ORF">C8D85_1137</name>
</gene>
<dbReference type="AlphaFoldDB" id="A0A4R6XF97"/>
<keyword evidence="1" id="KW-1133">Transmembrane helix</keyword>
<evidence type="ECO:0000313" key="2">
    <source>
        <dbReference type="EMBL" id="TDR15763.1"/>
    </source>
</evidence>
<accession>A0A4R6XF97</accession>
<dbReference type="EMBL" id="SNZA01000001">
    <property type="protein sequence ID" value="TDR15763.1"/>
    <property type="molecule type" value="Genomic_DNA"/>
</dbReference>
<feature type="transmembrane region" description="Helical" evidence="1">
    <location>
        <begin position="999"/>
        <end position="1024"/>
    </location>
</feature>
<feature type="transmembrane region" description="Helical" evidence="1">
    <location>
        <begin position="343"/>
        <end position="368"/>
    </location>
</feature>